<gene>
    <name evidence="2" type="primary">SRR6960803_11_2</name>
</gene>
<protein>
    <submittedName>
        <fullName evidence="2">Coat protein</fullName>
    </submittedName>
</protein>
<dbReference type="RefSeq" id="YP_010769397.1">
    <property type="nucleotide sequence ID" value="NC_073962.1"/>
</dbReference>
<dbReference type="GeneID" id="80398400"/>
<sequence>MAAITNVTVKKADGTTDIVYTAIQPASGDGQYAVWRQEDTSVPSAFRPTLKMKTSDNGPKTARKPHLEYSYPYTYTDSTTGLKMQAHVVLASSDFLVPTQVPDAVIAEAVHQFTNLLVNTAVRDSIKAGITPT</sequence>
<dbReference type="GO" id="GO:0019028">
    <property type="term" value="C:viral capsid"/>
    <property type="evidence" value="ECO:0007669"/>
    <property type="project" value="UniProtKB-KW"/>
</dbReference>
<keyword evidence="2" id="KW-0946">Virion</keyword>
<feature type="region of interest" description="Disordered" evidence="1">
    <location>
        <begin position="45"/>
        <end position="65"/>
    </location>
</feature>
<dbReference type="Proteomes" id="UP000676022">
    <property type="component" value="Segment"/>
</dbReference>
<keyword evidence="2" id="KW-0167">Capsid protein</keyword>
<name>A0A8S5L0V8_9VIRU</name>
<evidence type="ECO:0000313" key="2">
    <source>
        <dbReference type="EMBL" id="DAD50746.1"/>
    </source>
</evidence>
<dbReference type="KEGG" id="vg:80398400"/>
<evidence type="ECO:0000256" key="1">
    <source>
        <dbReference type="SAM" id="MobiDB-lite"/>
    </source>
</evidence>
<organism evidence="2 3">
    <name type="scientific">ssRNA phage SRR6960803_11</name>
    <dbReference type="NCBI Taxonomy" id="2786614"/>
    <lineage>
        <taxon>Viruses</taxon>
        <taxon>Riboviria</taxon>
        <taxon>Orthornavirae</taxon>
        <taxon>Lenarviricota</taxon>
        <taxon>Leviviricetes</taxon>
        <taxon>Norzivirales</taxon>
        <taxon>Fiersviridae</taxon>
        <taxon>Imeberivirus</taxon>
        <taxon>Imeberivirus lutenecus</taxon>
    </lineage>
</organism>
<reference evidence="2" key="1">
    <citation type="submission" date="2020-09" db="EMBL/GenBank/DDBJ databases">
        <title>Leviviricetes taxonomy.</title>
        <authorList>
            <person name="Stockdale S.R."/>
            <person name="Callanan J."/>
            <person name="Adriaenssens E.M."/>
            <person name="Kuhn J.H."/>
            <person name="Rumnieks J."/>
            <person name="Shkoporov A."/>
            <person name="Draper L.A."/>
            <person name="Ross P."/>
            <person name="Hill C."/>
        </authorList>
    </citation>
    <scope>NUCLEOTIDE SEQUENCE</scope>
</reference>
<dbReference type="EMBL" id="BK013615">
    <property type="protein sequence ID" value="DAD50746.1"/>
    <property type="molecule type" value="Genomic_RNA"/>
</dbReference>
<proteinExistence type="predicted"/>
<evidence type="ECO:0000313" key="3">
    <source>
        <dbReference type="Proteomes" id="UP000676022"/>
    </source>
</evidence>
<keyword evidence="3" id="KW-1185">Reference proteome</keyword>
<accession>A0A8S5L0V8</accession>